<dbReference type="Gene3D" id="4.10.520.10">
    <property type="entry name" value="IHF-like DNA-binding proteins"/>
    <property type="match status" value="1"/>
</dbReference>
<dbReference type="CDD" id="cd13832">
    <property type="entry name" value="IHF"/>
    <property type="match status" value="1"/>
</dbReference>
<evidence type="ECO:0000256" key="1">
    <source>
        <dbReference type="ARBA" id="ARBA00010529"/>
    </source>
</evidence>
<dbReference type="InterPro" id="IPR000119">
    <property type="entry name" value="Hist_DNA-bd"/>
</dbReference>
<accession>A0A930N5S0</accession>
<gene>
    <name evidence="5" type="ORF">HXN33_08065</name>
</gene>
<comment type="caution">
    <text evidence="5">The sequence shown here is derived from an EMBL/GenBank/DDBJ whole genome shotgun (WGS) entry which is preliminary data.</text>
</comment>
<evidence type="ECO:0000256" key="4">
    <source>
        <dbReference type="RuleBase" id="RU003939"/>
    </source>
</evidence>
<organism evidence="5 6">
    <name type="scientific">Prevotella histicola</name>
    <dbReference type="NCBI Taxonomy" id="470565"/>
    <lineage>
        <taxon>Bacteria</taxon>
        <taxon>Pseudomonadati</taxon>
        <taxon>Bacteroidota</taxon>
        <taxon>Bacteroidia</taxon>
        <taxon>Bacteroidales</taxon>
        <taxon>Prevotellaceae</taxon>
        <taxon>Prevotella</taxon>
    </lineage>
</organism>
<keyword evidence="3 5" id="KW-0238">DNA-binding</keyword>
<proteinExistence type="inferred from homology"/>
<dbReference type="GO" id="GO:0003677">
    <property type="term" value="F:DNA binding"/>
    <property type="evidence" value="ECO:0007669"/>
    <property type="project" value="UniProtKB-KW"/>
</dbReference>
<evidence type="ECO:0000256" key="2">
    <source>
        <dbReference type="ARBA" id="ARBA00023067"/>
    </source>
</evidence>
<dbReference type="SMART" id="SM00411">
    <property type="entry name" value="BHL"/>
    <property type="match status" value="1"/>
</dbReference>
<dbReference type="GO" id="GO:0030261">
    <property type="term" value="P:chromosome condensation"/>
    <property type="evidence" value="ECO:0007669"/>
    <property type="project" value="UniProtKB-KW"/>
</dbReference>
<dbReference type="AlphaFoldDB" id="A0A930N5S0"/>
<dbReference type="Pfam" id="PF00216">
    <property type="entry name" value="Bac_DNA_binding"/>
    <property type="match status" value="1"/>
</dbReference>
<dbReference type="InterPro" id="IPR010992">
    <property type="entry name" value="IHF-like_DNA-bd_dom_sf"/>
</dbReference>
<dbReference type="Proteomes" id="UP000757461">
    <property type="component" value="Unassembled WGS sequence"/>
</dbReference>
<comment type="similarity">
    <text evidence="1 4">Belongs to the bacterial histone-like protein family.</text>
</comment>
<dbReference type="GO" id="GO:0030527">
    <property type="term" value="F:structural constituent of chromatin"/>
    <property type="evidence" value="ECO:0007669"/>
    <property type="project" value="InterPro"/>
</dbReference>
<evidence type="ECO:0000256" key="3">
    <source>
        <dbReference type="ARBA" id="ARBA00023125"/>
    </source>
</evidence>
<dbReference type="GO" id="GO:0005829">
    <property type="term" value="C:cytosol"/>
    <property type="evidence" value="ECO:0007669"/>
    <property type="project" value="TreeGrafter"/>
</dbReference>
<sequence length="97" mass="10722">MNNKEFIGAIALKTGYTQDESQQMVKDVIEQLSKYFESGESVAVSGFGTFEVKKRLERVMVNPATGLRMLVPPKLVLNFKPATMIKVQVKKGGVENG</sequence>
<protein>
    <submittedName>
        <fullName evidence="5">HU family DNA-binding protein</fullName>
    </submittedName>
</protein>
<name>A0A930N5S0_9BACT</name>
<dbReference type="PRINTS" id="PR01727">
    <property type="entry name" value="DNABINDINGHU"/>
</dbReference>
<dbReference type="EMBL" id="JABZSQ010000156">
    <property type="protein sequence ID" value="MBF1415518.1"/>
    <property type="molecule type" value="Genomic_DNA"/>
</dbReference>
<dbReference type="SUPFAM" id="SSF47729">
    <property type="entry name" value="IHF-like DNA-binding proteins"/>
    <property type="match status" value="1"/>
</dbReference>
<dbReference type="RefSeq" id="WP_008822362.1">
    <property type="nucleotide sequence ID" value="NZ_CP072367.1"/>
</dbReference>
<dbReference type="PANTHER" id="PTHR33175:SF3">
    <property type="entry name" value="DNA-BINDING PROTEIN HU-BETA"/>
    <property type="match status" value="1"/>
</dbReference>
<dbReference type="GeneID" id="66731075"/>
<keyword evidence="2" id="KW-0226">DNA condensation</keyword>
<reference evidence="5" key="1">
    <citation type="submission" date="2020-04" db="EMBL/GenBank/DDBJ databases">
        <title>Deep metagenomics examines the oral microbiome during advanced dental caries in children, revealing novel taxa and co-occurrences with host molecules.</title>
        <authorList>
            <person name="Baker J.L."/>
            <person name="Morton J.T."/>
            <person name="Dinis M."/>
            <person name="Alvarez R."/>
            <person name="Tran N.C."/>
            <person name="Knight R."/>
            <person name="Edlund A."/>
        </authorList>
    </citation>
    <scope>NUCLEOTIDE SEQUENCE</scope>
    <source>
        <strain evidence="5">JCVI_25_bin.9</strain>
    </source>
</reference>
<evidence type="ECO:0000313" key="6">
    <source>
        <dbReference type="Proteomes" id="UP000757461"/>
    </source>
</evidence>
<evidence type="ECO:0000313" key="5">
    <source>
        <dbReference type="EMBL" id="MBF1415518.1"/>
    </source>
</evidence>
<dbReference type="PANTHER" id="PTHR33175">
    <property type="entry name" value="DNA-BINDING PROTEIN HU"/>
    <property type="match status" value="1"/>
</dbReference>